<dbReference type="WBParaSite" id="GPLIN_001345200">
    <property type="protein sequence ID" value="GPLIN_001345200"/>
    <property type="gene ID" value="GPLIN_001345200"/>
</dbReference>
<feature type="transmembrane region" description="Helical" evidence="1">
    <location>
        <begin position="83"/>
        <end position="103"/>
    </location>
</feature>
<dbReference type="Proteomes" id="UP000050741">
    <property type="component" value="Unassembled WGS sequence"/>
</dbReference>
<proteinExistence type="predicted"/>
<feature type="transmembrane region" description="Helical" evidence="1">
    <location>
        <begin position="16"/>
        <end position="39"/>
    </location>
</feature>
<reference evidence="2" key="2">
    <citation type="submission" date="2014-05" db="EMBL/GenBank/DDBJ databases">
        <title>The genome and life-stage specific transcriptomes of Globodera pallida elucidate key aspects of plant parasitism by a cyst nematode.</title>
        <authorList>
            <person name="Cotton J.A."/>
            <person name="Lilley C.J."/>
            <person name="Jones L.M."/>
            <person name="Kikuchi T."/>
            <person name="Reid A.J."/>
            <person name="Thorpe P."/>
            <person name="Tsai I.J."/>
            <person name="Beasley H."/>
            <person name="Blok V."/>
            <person name="Cock P.J.A."/>
            <person name="Van den Akker S.E."/>
            <person name="Holroyd N."/>
            <person name="Hunt M."/>
            <person name="Mantelin S."/>
            <person name="Naghra H."/>
            <person name="Pain A."/>
            <person name="Palomares-Rius J.E."/>
            <person name="Zarowiecki M."/>
            <person name="Berriman M."/>
            <person name="Jones J.T."/>
            <person name="Urwin P.E."/>
        </authorList>
    </citation>
    <scope>NUCLEOTIDE SEQUENCE [LARGE SCALE GENOMIC DNA]</scope>
    <source>
        <strain evidence="2">Lindley</strain>
    </source>
</reference>
<reference evidence="3" key="3">
    <citation type="submission" date="2016-06" db="UniProtKB">
        <authorList>
            <consortium name="WormBaseParasite"/>
        </authorList>
    </citation>
    <scope>IDENTIFICATION</scope>
</reference>
<keyword evidence="1" id="KW-0472">Membrane</keyword>
<sequence length="119" mass="13362">MAAFPLLYRRHGRFSAFVASAWPLFRFCTVGMAVFPLLWHRHGRFCGIGMAAFVASAWPLLYRRHGRFSAFVASAWPFLWHRHGRFSGVGMAAFVASAMAAFAPSVRQVEAVLPLWFVG</sequence>
<organism evidence="2 3">
    <name type="scientific">Globodera pallida</name>
    <name type="common">Potato cyst nematode worm</name>
    <name type="synonym">Heterodera pallida</name>
    <dbReference type="NCBI Taxonomy" id="36090"/>
    <lineage>
        <taxon>Eukaryota</taxon>
        <taxon>Metazoa</taxon>
        <taxon>Ecdysozoa</taxon>
        <taxon>Nematoda</taxon>
        <taxon>Chromadorea</taxon>
        <taxon>Rhabditida</taxon>
        <taxon>Tylenchina</taxon>
        <taxon>Tylenchomorpha</taxon>
        <taxon>Tylenchoidea</taxon>
        <taxon>Heteroderidae</taxon>
        <taxon>Heteroderinae</taxon>
        <taxon>Globodera</taxon>
    </lineage>
</organism>
<reference evidence="2" key="1">
    <citation type="submission" date="2013-12" db="EMBL/GenBank/DDBJ databases">
        <authorList>
            <person name="Aslett M."/>
        </authorList>
    </citation>
    <scope>NUCLEOTIDE SEQUENCE [LARGE SCALE GENOMIC DNA]</scope>
    <source>
        <strain evidence="2">Lindley</strain>
    </source>
</reference>
<keyword evidence="1" id="KW-1133">Transmembrane helix</keyword>
<feature type="transmembrane region" description="Helical" evidence="1">
    <location>
        <begin position="45"/>
        <end position="62"/>
    </location>
</feature>
<evidence type="ECO:0000256" key="1">
    <source>
        <dbReference type="SAM" id="Phobius"/>
    </source>
</evidence>
<keyword evidence="1" id="KW-0812">Transmembrane</keyword>
<dbReference type="AlphaFoldDB" id="A0A183CKP6"/>
<name>A0A183CKP6_GLOPA</name>
<evidence type="ECO:0000313" key="2">
    <source>
        <dbReference type="Proteomes" id="UP000050741"/>
    </source>
</evidence>
<accession>A0A183CKP6</accession>
<evidence type="ECO:0000313" key="3">
    <source>
        <dbReference type="WBParaSite" id="GPLIN_001345200"/>
    </source>
</evidence>
<keyword evidence="2" id="KW-1185">Reference proteome</keyword>
<protein>
    <submittedName>
        <fullName evidence="3">Mannosyltransferase</fullName>
    </submittedName>
</protein>